<protein>
    <recommendedName>
        <fullName evidence="1">Metalloenzyme domain-containing protein</fullName>
    </recommendedName>
</protein>
<feature type="domain" description="Metalloenzyme" evidence="1">
    <location>
        <begin position="1"/>
        <end position="44"/>
    </location>
</feature>
<evidence type="ECO:0000313" key="2">
    <source>
        <dbReference type="EMBL" id="GAI29987.1"/>
    </source>
</evidence>
<feature type="non-terminal residue" evidence="2">
    <location>
        <position position="1"/>
    </location>
</feature>
<dbReference type="InterPro" id="IPR017850">
    <property type="entry name" value="Alkaline_phosphatase_core_sf"/>
</dbReference>
<accession>X1MEC0</accession>
<dbReference type="GO" id="GO:0003824">
    <property type="term" value="F:catalytic activity"/>
    <property type="evidence" value="ECO:0007669"/>
    <property type="project" value="InterPro"/>
</dbReference>
<evidence type="ECO:0000259" key="1">
    <source>
        <dbReference type="Pfam" id="PF01676"/>
    </source>
</evidence>
<proteinExistence type="predicted"/>
<dbReference type="Pfam" id="PF01676">
    <property type="entry name" value="Metalloenzyme"/>
    <property type="match status" value="1"/>
</dbReference>
<comment type="caution">
    <text evidence="2">The sequence shown here is derived from an EMBL/GenBank/DDBJ whole genome shotgun (WGS) entry which is preliminary data.</text>
</comment>
<dbReference type="EMBL" id="BARV01014172">
    <property type="protein sequence ID" value="GAI29987.1"/>
    <property type="molecule type" value="Genomic_DNA"/>
</dbReference>
<dbReference type="SUPFAM" id="SSF53649">
    <property type="entry name" value="Alkaline phosphatase-like"/>
    <property type="match status" value="1"/>
</dbReference>
<dbReference type="Gene3D" id="3.40.720.10">
    <property type="entry name" value="Alkaline Phosphatase, subunit A"/>
    <property type="match status" value="1"/>
</dbReference>
<reference evidence="2" key="1">
    <citation type="journal article" date="2014" name="Front. Microbiol.">
        <title>High frequency of phylogenetically diverse reductive dehalogenase-homologous genes in deep subseafloor sedimentary metagenomes.</title>
        <authorList>
            <person name="Kawai M."/>
            <person name="Futagami T."/>
            <person name="Toyoda A."/>
            <person name="Takaki Y."/>
            <person name="Nishi S."/>
            <person name="Hori S."/>
            <person name="Arai W."/>
            <person name="Tsubouchi T."/>
            <person name="Morono Y."/>
            <person name="Uchiyama I."/>
            <person name="Ito T."/>
            <person name="Fujiyama A."/>
            <person name="Inagaki F."/>
            <person name="Takami H."/>
        </authorList>
    </citation>
    <scope>NUCLEOTIDE SEQUENCE</scope>
    <source>
        <strain evidence="2">Expedition CK06-06</strain>
    </source>
</reference>
<gene>
    <name evidence="2" type="ORF">S06H3_24988</name>
</gene>
<name>X1MEC0_9ZZZZ</name>
<sequence length="47" mass="5341">FGEDGNLEKKVKVIEEVDRFIPEILKLKFDVIVITSDHSTPCLLKSP</sequence>
<dbReference type="AlphaFoldDB" id="X1MEC0"/>
<organism evidence="2">
    <name type="scientific">marine sediment metagenome</name>
    <dbReference type="NCBI Taxonomy" id="412755"/>
    <lineage>
        <taxon>unclassified sequences</taxon>
        <taxon>metagenomes</taxon>
        <taxon>ecological metagenomes</taxon>
    </lineage>
</organism>
<dbReference type="GO" id="GO:0046872">
    <property type="term" value="F:metal ion binding"/>
    <property type="evidence" value="ECO:0007669"/>
    <property type="project" value="InterPro"/>
</dbReference>
<dbReference type="InterPro" id="IPR006124">
    <property type="entry name" value="Metalloenzyme"/>
</dbReference>